<dbReference type="Pfam" id="PF04892">
    <property type="entry name" value="VanZ"/>
    <property type="match status" value="1"/>
</dbReference>
<evidence type="ECO:0000256" key="1">
    <source>
        <dbReference type="SAM" id="Phobius"/>
    </source>
</evidence>
<dbReference type="PANTHER" id="PTHR36834:SF2">
    <property type="entry name" value="MEMBRANE PROTEIN"/>
    <property type="match status" value="1"/>
</dbReference>
<evidence type="ECO:0000313" key="3">
    <source>
        <dbReference type="EMBL" id="ONK29539.1"/>
    </source>
</evidence>
<keyword evidence="1" id="KW-1133">Transmembrane helix</keyword>
<evidence type="ECO:0000313" key="4">
    <source>
        <dbReference type="EMBL" id="ONK30824.1"/>
    </source>
</evidence>
<dbReference type="InterPro" id="IPR053150">
    <property type="entry name" value="Teicoplanin_resist-assoc"/>
</dbReference>
<evidence type="ECO:0000313" key="5">
    <source>
        <dbReference type="Proteomes" id="UP000188600"/>
    </source>
</evidence>
<dbReference type="EMBL" id="MSPT01000001">
    <property type="protein sequence ID" value="ONK29539.1"/>
    <property type="molecule type" value="Genomic_DNA"/>
</dbReference>
<dbReference type="AlphaFoldDB" id="A0AB36JPN9"/>
<dbReference type="PANTHER" id="PTHR36834">
    <property type="entry name" value="MEMBRANE PROTEIN-RELATED"/>
    <property type="match status" value="1"/>
</dbReference>
<keyword evidence="1" id="KW-0812">Transmembrane</keyword>
<feature type="transmembrane region" description="Helical" evidence="1">
    <location>
        <begin position="117"/>
        <end position="135"/>
    </location>
</feature>
<gene>
    <name evidence="4" type="ORF">BVE84_01810</name>
    <name evidence="3" type="ORF">BVE86_00500</name>
</gene>
<evidence type="ECO:0000259" key="2">
    <source>
        <dbReference type="Pfam" id="PF04892"/>
    </source>
</evidence>
<feature type="transmembrane region" description="Helical" evidence="1">
    <location>
        <begin position="80"/>
        <end position="105"/>
    </location>
</feature>
<protein>
    <recommendedName>
        <fullName evidence="2">VanZ-like domain-containing protein</fullName>
    </recommendedName>
</protein>
<dbReference type="InterPro" id="IPR006976">
    <property type="entry name" value="VanZ-like"/>
</dbReference>
<accession>A0AB36JPN9</accession>
<keyword evidence="1" id="KW-0472">Membrane</keyword>
<dbReference type="EMBL" id="MSPR01000002">
    <property type="protein sequence ID" value="ONK30824.1"/>
    <property type="molecule type" value="Genomic_DNA"/>
</dbReference>
<feature type="domain" description="VanZ-like" evidence="2">
    <location>
        <begin position="25"/>
        <end position="164"/>
    </location>
</feature>
<comment type="caution">
    <text evidence="3">The sequence shown here is derived from an EMBL/GenBank/DDBJ whole genome shotgun (WGS) entry which is preliminary data.</text>
</comment>
<name>A0AB36JPN9_9STRE</name>
<dbReference type="Proteomes" id="UP000188946">
    <property type="component" value="Unassembled WGS sequence"/>
</dbReference>
<organism evidence="3 5">
    <name type="scientific">Streptococcus azizii</name>
    <dbReference type="NCBI Taxonomy" id="1579424"/>
    <lineage>
        <taxon>Bacteria</taxon>
        <taxon>Bacillati</taxon>
        <taxon>Bacillota</taxon>
        <taxon>Bacilli</taxon>
        <taxon>Lactobacillales</taxon>
        <taxon>Streptococcaceae</taxon>
        <taxon>Streptococcus</taxon>
    </lineage>
</organism>
<sequence length="179" mass="21109">MRHLFKRNGDLTRLGRTLTLFLAQIYALAICCMCFLPQGIYPRYKTVSTPGIVQIGRLHFLPIPFNSFVNAHQLDSLEDWWLVLLQNLTNIFLLYPLVLAFVFLFKKWQNFQAVVRYSFLMSLFIECTQLLLDFLFDAGRVFEVDDLWTNTLGGILAYLTYRMWRKAFLKKEVYTVKKS</sequence>
<feature type="transmembrane region" description="Helical" evidence="1">
    <location>
        <begin position="20"/>
        <end position="41"/>
    </location>
</feature>
<dbReference type="Proteomes" id="UP000188600">
    <property type="component" value="Unassembled WGS sequence"/>
</dbReference>
<evidence type="ECO:0000313" key="6">
    <source>
        <dbReference type="Proteomes" id="UP000188946"/>
    </source>
</evidence>
<proteinExistence type="predicted"/>
<reference evidence="5 6" key="1">
    <citation type="submission" date="2016-12" db="EMBL/GenBank/DDBJ databases">
        <authorList>
            <person name="Gulvik C.A."/>
        </authorList>
    </citation>
    <scope>NUCLEOTIDE SEQUENCE [LARGE SCALE GENOMIC DNA]</scope>
    <source>
        <strain evidence="4 6">12-5202</strain>
        <strain evidence="3 5">12-5291</strain>
    </source>
</reference>
<keyword evidence="6" id="KW-1185">Reference proteome</keyword>
<dbReference type="RefSeq" id="WP_076995377.1">
    <property type="nucleotide sequence ID" value="NZ_MSPR01000002.1"/>
</dbReference>
<feature type="transmembrane region" description="Helical" evidence="1">
    <location>
        <begin position="147"/>
        <end position="164"/>
    </location>
</feature>